<dbReference type="InterPro" id="IPR000682">
    <property type="entry name" value="PCMT"/>
</dbReference>
<dbReference type="Proteomes" id="UP000265882">
    <property type="component" value="Unassembled WGS sequence"/>
</dbReference>
<evidence type="ECO:0000313" key="8">
    <source>
        <dbReference type="EMBL" id="RJP20412.1"/>
    </source>
</evidence>
<dbReference type="Gene3D" id="3.40.50.150">
    <property type="entry name" value="Vaccinia Virus protein VP39"/>
    <property type="match status" value="1"/>
</dbReference>
<comment type="subcellular location">
    <subcellularLocation>
        <location evidence="1 7">Cytoplasm</location>
    </subcellularLocation>
</comment>
<evidence type="ECO:0000256" key="6">
    <source>
        <dbReference type="ARBA" id="ARBA00022691"/>
    </source>
</evidence>
<dbReference type="HAMAP" id="MF_00090">
    <property type="entry name" value="PIMT"/>
    <property type="match status" value="1"/>
</dbReference>
<name>A0A3A4NMX4_ABYX5</name>
<dbReference type="Pfam" id="PF01135">
    <property type="entry name" value="PCMT"/>
    <property type="match status" value="1"/>
</dbReference>
<gene>
    <name evidence="7" type="primary">pcm</name>
    <name evidence="8" type="ORF">C4520_11560</name>
</gene>
<dbReference type="EC" id="2.1.1.77" evidence="7"/>
<keyword evidence="6 7" id="KW-0949">S-adenosyl-L-methionine</keyword>
<dbReference type="NCBIfam" id="NF001453">
    <property type="entry name" value="PRK00312.1"/>
    <property type="match status" value="1"/>
</dbReference>
<dbReference type="PROSITE" id="PS01279">
    <property type="entry name" value="PCMT"/>
    <property type="match status" value="1"/>
</dbReference>
<dbReference type="FunFam" id="3.40.50.150:FF:000010">
    <property type="entry name" value="Protein-L-isoaspartate O-methyltransferase"/>
    <property type="match status" value="1"/>
</dbReference>
<comment type="caution">
    <text evidence="8">The sequence shown here is derived from an EMBL/GenBank/DDBJ whole genome shotgun (WGS) entry which is preliminary data.</text>
</comment>
<feature type="active site" evidence="7">
    <location>
        <position position="87"/>
    </location>
</feature>
<comment type="similarity">
    <text evidence="2 7">Belongs to the methyltransferase superfamily. L-isoaspartyl/D-aspartyl protein methyltransferase family.</text>
</comment>
<keyword evidence="4 7" id="KW-0489">Methyltransferase</keyword>
<accession>A0A3A4NMX4</accession>
<keyword evidence="5 7" id="KW-0808">Transferase</keyword>
<dbReference type="CDD" id="cd02440">
    <property type="entry name" value="AdoMet_MTases"/>
    <property type="match status" value="1"/>
</dbReference>
<proteinExistence type="inferred from homology"/>
<comment type="catalytic activity">
    <reaction evidence="7">
        <text>[protein]-L-isoaspartate + S-adenosyl-L-methionine = [protein]-L-isoaspartate alpha-methyl ester + S-adenosyl-L-homocysteine</text>
        <dbReference type="Rhea" id="RHEA:12705"/>
        <dbReference type="Rhea" id="RHEA-COMP:12143"/>
        <dbReference type="Rhea" id="RHEA-COMP:12144"/>
        <dbReference type="ChEBI" id="CHEBI:57856"/>
        <dbReference type="ChEBI" id="CHEBI:59789"/>
        <dbReference type="ChEBI" id="CHEBI:90596"/>
        <dbReference type="ChEBI" id="CHEBI:90598"/>
        <dbReference type="EC" id="2.1.1.77"/>
    </reaction>
</comment>
<evidence type="ECO:0000256" key="7">
    <source>
        <dbReference type="HAMAP-Rule" id="MF_00090"/>
    </source>
</evidence>
<evidence type="ECO:0000256" key="3">
    <source>
        <dbReference type="ARBA" id="ARBA00022490"/>
    </source>
</evidence>
<organism evidence="8 9">
    <name type="scientific">Abyssobacteria bacterium (strain SURF_5)</name>
    <dbReference type="NCBI Taxonomy" id="2093360"/>
    <lineage>
        <taxon>Bacteria</taxon>
        <taxon>Pseudomonadati</taxon>
        <taxon>Candidatus Hydrogenedentota</taxon>
        <taxon>Candidatus Abyssobacteria</taxon>
    </lineage>
</organism>
<dbReference type="NCBIfam" id="TIGR00080">
    <property type="entry name" value="pimt"/>
    <property type="match status" value="1"/>
</dbReference>
<dbReference type="GO" id="GO:0005737">
    <property type="term" value="C:cytoplasm"/>
    <property type="evidence" value="ECO:0007669"/>
    <property type="project" value="UniProtKB-SubCell"/>
</dbReference>
<dbReference type="PANTHER" id="PTHR11579">
    <property type="entry name" value="PROTEIN-L-ISOASPARTATE O-METHYLTRANSFERASE"/>
    <property type="match status" value="1"/>
</dbReference>
<reference evidence="8 9" key="1">
    <citation type="journal article" date="2017" name="ISME J.">
        <title>Energy and carbon metabolisms in a deep terrestrial subsurface fluid microbial community.</title>
        <authorList>
            <person name="Momper L."/>
            <person name="Jungbluth S.P."/>
            <person name="Lee M.D."/>
            <person name="Amend J.P."/>
        </authorList>
    </citation>
    <scope>NUCLEOTIDE SEQUENCE [LARGE SCALE GENOMIC DNA]</scope>
    <source>
        <strain evidence="8">SURF_5</strain>
    </source>
</reference>
<evidence type="ECO:0000313" key="9">
    <source>
        <dbReference type="Proteomes" id="UP000265882"/>
    </source>
</evidence>
<dbReference type="AlphaFoldDB" id="A0A3A4NMX4"/>
<comment type="function">
    <text evidence="7">Catalyzes the methyl esterification of L-isoaspartyl residues in peptides and proteins that result from spontaneous decomposition of normal L-aspartyl and L-asparaginyl residues. It plays a role in the repair and/or degradation of damaged proteins.</text>
</comment>
<protein>
    <recommendedName>
        <fullName evidence="7">Protein-L-isoaspartate O-methyltransferase</fullName>
        <ecNumber evidence="7">2.1.1.77</ecNumber>
    </recommendedName>
    <alternativeName>
        <fullName evidence="7">L-isoaspartyl protein carboxyl methyltransferase</fullName>
    </alternativeName>
    <alternativeName>
        <fullName evidence="7">Protein L-isoaspartyl methyltransferase</fullName>
    </alternativeName>
    <alternativeName>
        <fullName evidence="7">Protein-beta-aspartate methyltransferase</fullName>
        <shortName evidence="7">PIMT</shortName>
    </alternativeName>
</protein>
<dbReference type="InterPro" id="IPR029063">
    <property type="entry name" value="SAM-dependent_MTases_sf"/>
</dbReference>
<dbReference type="GO" id="GO:0032259">
    <property type="term" value="P:methylation"/>
    <property type="evidence" value="ECO:0007669"/>
    <property type="project" value="UniProtKB-KW"/>
</dbReference>
<sequence length="240" mass="26181">MAALAPFACAERAENPAPVTAGTQKVEQATQILWDRLINEIHAQGVSDPKVLAAMRKVPRHEFVPKRFRAAAYDNRPLPIGLDQTISQPYIVGYMTQALGLEGGEKVLEIGTGSGYQAAVLAEIAGQVYTIEILESLARDAERTLARLGYRNVHVKAGDGYQGWPEHAPFDAIIVTAAPDHIPQPLVEQLKENGRMVIPVGSLYQRIIILTKGPDGVTEQMDLPVRFVPMTGEAQTHGRD</sequence>
<dbReference type="GO" id="GO:0004719">
    <property type="term" value="F:protein-L-isoaspartate (D-aspartate) O-methyltransferase activity"/>
    <property type="evidence" value="ECO:0007669"/>
    <property type="project" value="UniProtKB-UniRule"/>
</dbReference>
<evidence type="ECO:0000256" key="2">
    <source>
        <dbReference type="ARBA" id="ARBA00005369"/>
    </source>
</evidence>
<dbReference type="GO" id="GO:0030091">
    <property type="term" value="P:protein repair"/>
    <property type="evidence" value="ECO:0007669"/>
    <property type="project" value="UniProtKB-UniRule"/>
</dbReference>
<dbReference type="PANTHER" id="PTHR11579:SF0">
    <property type="entry name" value="PROTEIN-L-ISOASPARTATE(D-ASPARTATE) O-METHYLTRANSFERASE"/>
    <property type="match status" value="1"/>
</dbReference>
<keyword evidence="3 7" id="KW-0963">Cytoplasm</keyword>
<evidence type="ECO:0000256" key="4">
    <source>
        <dbReference type="ARBA" id="ARBA00022603"/>
    </source>
</evidence>
<dbReference type="SUPFAM" id="SSF53335">
    <property type="entry name" value="S-adenosyl-L-methionine-dependent methyltransferases"/>
    <property type="match status" value="1"/>
</dbReference>
<dbReference type="EMBL" id="QZKU01000077">
    <property type="protein sequence ID" value="RJP20412.1"/>
    <property type="molecule type" value="Genomic_DNA"/>
</dbReference>
<evidence type="ECO:0000256" key="1">
    <source>
        <dbReference type="ARBA" id="ARBA00004496"/>
    </source>
</evidence>
<evidence type="ECO:0000256" key="5">
    <source>
        <dbReference type="ARBA" id="ARBA00022679"/>
    </source>
</evidence>